<reference evidence="1" key="1">
    <citation type="submission" date="2021-12" db="EMBL/GenBank/DDBJ databases">
        <authorList>
            <person name="Criscuolo A."/>
        </authorList>
    </citation>
    <scope>NUCLEOTIDE SEQUENCE</scope>
    <source>
        <strain evidence="1">CIP111894</strain>
    </source>
</reference>
<proteinExistence type="predicted"/>
<evidence type="ECO:0000313" key="1">
    <source>
        <dbReference type="EMBL" id="CAH1058026.1"/>
    </source>
</evidence>
<dbReference type="EMBL" id="CAKMAB010000028">
    <property type="protein sequence ID" value="CAH1058026.1"/>
    <property type="molecule type" value="Genomic_DNA"/>
</dbReference>
<accession>A0ABN8FIX9</accession>
<dbReference type="RefSeq" id="WP_234539275.1">
    <property type="nucleotide sequence ID" value="NZ_CAKMAB010000028.1"/>
</dbReference>
<evidence type="ECO:0000313" key="2">
    <source>
        <dbReference type="Proteomes" id="UP000838749"/>
    </source>
</evidence>
<sequence>MDDIYQLNQVQLNKKTKTIHEELADKGKESASINAIVFRGKTEHALKVPRFITYSNRVPEQLIITGPKWFSYTALAQFDPKNSRNTFLWKKYGMNLL</sequence>
<comment type="caution">
    <text evidence="1">The sequence shown here is derived from an EMBL/GenBank/DDBJ whole genome shotgun (WGS) entry which is preliminary data.</text>
</comment>
<keyword evidence="2" id="KW-1185">Reference proteome</keyword>
<name>A0ABN8FIX9_9BACL</name>
<dbReference type="Proteomes" id="UP000838749">
    <property type="component" value="Unassembled WGS sequence"/>
</dbReference>
<protein>
    <submittedName>
        <fullName evidence="1">Uncharacterized protein</fullName>
    </submittedName>
</protein>
<gene>
    <name evidence="1" type="ORF">PAECIP111894_04199</name>
</gene>
<organism evidence="1 2">
    <name type="scientific">Paenibacillus pseudetheri</name>
    <dbReference type="NCBI Taxonomy" id="2897682"/>
    <lineage>
        <taxon>Bacteria</taxon>
        <taxon>Bacillati</taxon>
        <taxon>Bacillota</taxon>
        <taxon>Bacilli</taxon>
        <taxon>Bacillales</taxon>
        <taxon>Paenibacillaceae</taxon>
        <taxon>Paenibacillus</taxon>
    </lineage>
</organism>